<reference evidence="3 4" key="1">
    <citation type="submission" date="2015-07" db="EMBL/GenBank/DDBJ databases">
        <title>The genome of Dufourea novaeangliae.</title>
        <authorList>
            <person name="Pan H."/>
            <person name="Kapheim K."/>
        </authorList>
    </citation>
    <scope>NUCLEOTIDE SEQUENCE [LARGE SCALE GENOMIC DNA]</scope>
    <source>
        <strain evidence="3">0120121106</strain>
        <tissue evidence="3">Whole body</tissue>
    </source>
</reference>
<keyword evidence="1" id="KW-0175">Coiled coil</keyword>
<gene>
    <name evidence="3" type="ORF">WN55_06263</name>
</gene>
<evidence type="ECO:0000256" key="2">
    <source>
        <dbReference type="SAM" id="MobiDB-lite"/>
    </source>
</evidence>
<dbReference type="Gene3D" id="1.20.5.300">
    <property type="match status" value="1"/>
</dbReference>
<organism evidence="3 4">
    <name type="scientific">Dufourea novaeangliae</name>
    <name type="common">Sweat bee</name>
    <dbReference type="NCBI Taxonomy" id="178035"/>
    <lineage>
        <taxon>Eukaryota</taxon>
        <taxon>Metazoa</taxon>
        <taxon>Ecdysozoa</taxon>
        <taxon>Arthropoda</taxon>
        <taxon>Hexapoda</taxon>
        <taxon>Insecta</taxon>
        <taxon>Pterygota</taxon>
        <taxon>Neoptera</taxon>
        <taxon>Endopterygota</taxon>
        <taxon>Hymenoptera</taxon>
        <taxon>Apocrita</taxon>
        <taxon>Aculeata</taxon>
        <taxon>Apoidea</taxon>
        <taxon>Anthophila</taxon>
        <taxon>Halictidae</taxon>
        <taxon>Rophitinae</taxon>
        <taxon>Dufourea</taxon>
    </lineage>
</organism>
<protein>
    <submittedName>
        <fullName evidence="3">Uncharacterized protein</fullName>
    </submittedName>
</protein>
<dbReference type="Proteomes" id="UP000076502">
    <property type="component" value="Unassembled WGS sequence"/>
</dbReference>
<dbReference type="AlphaFoldDB" id="A0A154PS21"/>
<accession>A0A154PS21</accession>
<feature type="region of interest" description="Disordered" evidence="2">
    <location>
        <begin position="275"/>
        <end position="306"/>
    </location>
</feature>
<evidence type="ECO:0000313" key="4">
    <source>
        <dbReference type="Proteomes" id="UP000076502"/>
    </source>
</evidence>
<evidence type="ECO:0000256" key="1">
    <source>
        <dbReference type="SAM" id="Coils"/>
    </source>
</evidence>
<proteinExistence type="predicted"/>
<name>A0A154PS21_DUFNO</name>
<sequence length="306" mass="33961">MCKGCTTPVTNPVICPTCGISSHPGSSCLLRCSHPWQTGKLLDCSEPTTAVSPNSEAYDINKNLLEKISDVLDSKLKKLENNFMVFQSSIDVLNSTLNNINTRINDLTSRMNKLESHTNNQEESIIKEIVERNKRSHNLISFNLDENPSQSDKTAIKNILDTILSVSCNTSITIRRLGNKNSGEKILENIIRDLKMLPNPNMFRDPNTLRDSTSDGIPAALARLDPTRPDSEMSGTRTPLEIRHRSISLTRDPMRAFTVRGSVKSNKNLLNMIHTSGHGPLVSQEAGHPTPPPIKIEGDDERKSLQ</sequence>
<evidence type="ECO:0000313" key="3">
    <source>
        <dbReference type="EMBL" id="KZC13910.1"/>
    </source>
</evidence>
<feature type="compositionally biased region" description="Basic and acidic residues" evidence="2">
    <location>
        <begin position="296"/>
        <end position="306"/>
    </location>
</feature>
<feature type="coiled-coil region" evidence="1">
    <location>
        <begin position="62"/>
        <end position="124"/>
    </location>
</feature>
<dbReference type="EMBL" id="KQ435021">
    <property type="protein sequence ID" value="KZC13910.1"/>
    <property type="molecule type" value="Genomic_DNA"/>
</dbReference>
<keyword evidence="4" id="KW-1185">Reference proteome</keyword>